<comment type="caution">
    <text evidence="1">The sequence shown here is derived from an EMBL/GenBank/DDBJ whole genome shotgun (WGS) entry which is preliminary data.</text>
</comment>
<dbReference type="AlphaFoldDB" id="J8ZZ18"/>
<dbReference type="VEuPathDB" id="MicrosporidiaDB:EDEG_00931"/>
<protein>
    <submittedName>
        <fullName evidence="1">Uncharacterized protein</fullName>
    </submittedName>
</protein>
<sequence>MDDNVLVSLFPKDGNCPKIDSFTVPLSFDENQFTIFLNNNFNAVNKYNFYVTDYQFSGTISEFMVKYGMSVEKELEILYEIVKNPLKHEDYEFEGDISCASKHEDYILIGFYDGRVIKVDFTNGTLNKVVIAKSEFSIIEILCLDDQVIFLDSNSCIYSIVNKEQVLLIKSQERIYYIYAHQNGIYYSLDNNRLFDLNITSKKENEITNSLPLITNICKINEFIYIGSLIHGVLKFDKILNVFSTIIENKKPCTNIQLIDDVSFIVFTSDGQFFLFKDEKMVKNGYSPLRYVNCSSFSNGLLAIKNDFELKVLSLNTMSEKYSLNLNEKTIRCLIWYKKYILLVFFSNKLRIYTLE</sequence>
<dbReference type="EMBL" id="AFBI03000012">
    <property type="protein sequence ID" value="EJW04938.1"/>
    <property type="molecule type" value="Genomic_DNA"/>
</dbReference>
<reference evidence="1 2" key="1">
    <citation type="submission" date="2011-08" db="EMBL/GenBank/DDBJ databases">
        <authorList>
            <person name="Liu Z.J."/>
            <person name="Shi F.L."/>
            <person name="Lu J.Q."/>
            <person name="Li M."/>
            <person name="Wang Z.L."/>
        </authorList>
    </citation>
    <scope>NUCLEOTIDE SEQUENCE [LARGE SCALE GENOMIC DNA]</scope>
    <source>
        <strain evidence="1 2">USNM 41457</strain>
    </source>
</reference>
<proteinExistence type="predicted"/>
<accession>J8ZZ18</accession>
<name>J8ZZ18_EDHAE</name>
<keyword evidence="2" id="KW-1185">Reference proteome</keyword>
<dbReference type="Proteomes" id="UP000003163">
    <property type="component" value="Unassembled WGS sequence"/>
</dbReference>
<dbReference type="HOGENOM" id="CLU_778509_0_0_1"/>
<dbReference type="SUPFAM" id="SSF50978">
    <property type="entry name" value="WD40 repeat-like"/>
    <property type="match status" value="1"/>
</dbReference>
<organism evidence="1 2">
    <name type="scientific">Edhazardia aedis (strain USNM 41457)</name>
    <name type="common">Microsporidian parasite</name>
    <dbReference type="NCBI Taxonomy" id="1003232"/>
    <lineage>
        <taxon>Eukaryota</taxon>
        <taxon>Fungi</taxon>
        <taxon>Fungi incertae sedis</taxon>
        <taxon>Microsporidia</taxon>
        <taxon>Edhazardia</taxon>
    </lineage>
</organism>
<evidence type="ECO:0000313" key="2">
    <source>
        <dbReference type="Proteomes" id="UP000003163"/>
    </source>
</evidence>
<gene>
    <name evidence="1" type="ORF">EDEG_00931</name>
</gene>
<evidence type="ECO:0000313" key="1">
    <source>
        <dbReference type="EMBL" id="EJW04938.1"/>
    </source>
</evidence>
<dbReference type="InterPro" id="IPR036322">
    <property type="entry name" value="WD40_repeat_dom_sf"/>
</dbReference>
<dbReference type="InParanoid" id="J8ZZ18"/>
<reference evidence="2" key="2">
    <citation type="submission" date="2015-07" db="EMBL/GenBank/DDBJ databases">
        <title>Contrasting host-pathogen interactions and genome evolution in two generalist and specialist microsporidian pathogens of mosquitoes.</title>
        <authorList>
            <consortium name="The Broad Institute Genomics Platform"/>
            <consortium name="The Broad Institute Genome Sequencing Center for Infectious Disease"/>
            <person name="Cuomo C.A."/>
            <person name="Sanscrainte N.D."/>
            <person name="Goldberg J.M."/>
            <person name="Heiman D."/>
            <person name="Young S."/>
            <person name="Zeng Q."/>
            <person name="Becnel J.J."/>
            <person name="Birren B.W."/>
        </authorList>
    </citation>
    <scope>NUCLEOTIDE SEQUENCE [LARGE SCALE GENOMIC DNA]</scope>
    <source>
        <strain evidence="2">USNM 41457</strain>
    </source>
</reference>